<feature type="transmembrane region" description="Helical" evidence="6">
    <location>
        <begin position="423"/>
        <end position="440"/>
    </location>
</feature>
<feature type="transmembrane region" description="Helical" evidence="6">
    <location>
        <begin position="39"/>
        <end position="57"/>
    </location>
</feature>
<keyword evidence="2 6" id="KW-0812">Transmembrane</keyword>
<evidence type="ECO:0000256" key="4">
    <source>
        <dbReference type="ARBA" id="ARBA00023136"/>
    </source>
</evidence>
<evidence type="ECO:0000256" key="6">
    <source>
        <dbReference type="SAM" id="Phobius"/>
    </source>
</evidence>
<keyword evidence="4 6" id="KW-0472">Membrane</keyword>
<comment type="caution">
    <text evidence="8">The sequence shown here is derived from an EMBL/GenBank/DDBJ whole genome shotgun (WGS) entry which is preliminary data.</text>
</comment>
<proteinExistence type="predicted"/>
<dbReference type="SUPFAM" id="SSF48452">
    <property type="entry name" value="TPR-like"/>
    <property type="match status" value="1"/>
</dbReference>
<feature type="transmembrane region" description="Helical" evidence="6">
    <location>
        <begin position="77"/>
        <end position="99"/>
    </location>
</feature>
<evidence type="ECO:0000256" key="5">
    <source>
        <dbReference type="PROSITE-ProRule" id="PRU00339"/>
    </source>
</evidence>
<dbReference type="PROSITE" id="PS50005">
    <property type="entry name" value="TPR"/>
    <property type="match status" value="1"/>
</dbReference>
<feature type="repeat" description="TPR" evidence="5">
    <location>
        <begin position="594"/>
        <end position="627"/>
    </location>
</feature>
<feature type="transmembrane region" description="Helical" evidence="6">
    <location>
        <begin position="136"/>
        <end position="161"/>
    </location>
</feature>
<dbReference type="InterPro" id="IPR011990">
    <property type="entry name" value="TPR-like_helical_dom_sf"/>
</dbReference>
<feature type="domain" description="O-antigen ligase-related" evidence="7">
    <location>
        <begin position="204"/>
        <end position="371"/>
    </location>
</feature>
<dbReference type="GO" id="GO:0016020">
    <property type="term" value="C:membrane"/>
    <property type="evidence" value="ECO:0007669"/>
    <property type="project" value="UniProtKB-SubCell"/>
</dbReference>
<dbReference type="Pfam" id="PF04932">
    <property type="entry name" value="Wzy_C"/>
    <property type="match status" value="1"/>
</dbReference>
<feature type="transmembrane region" description="Helical" evidence="6">
    <location>
        <begin position="167"/>
        <end position="189"/>
    </location>
</feature>
<feature type="transmembrane region" description="Helical" evidence="6">
    <location>
        <begin position="355"/>
        <end position="377"/>
    </location>
</feature>
<dbReference type="InterPro" id="IPR019734">
    <property type="entry name" value="TPR_rpt"/>
</dbReference>
<feature type="transmembrane region" description="Helical" evidence="6">
    <location>
        <begin position="111"/>
        <end position="129"/>
    </location>
</feature>
<dbReference type="EMBL" id="PFAH01000002">
    <property type="protein sequence ID" value="PIR98246.1"/>
    <property type="molecule type" value="Genomic_DNA"/>
</dbReference>
<reference evidence="9" key="1">
    <citation type="submission" date="2017-09" db="EMBL/GenBank/DDBJ databases">
        <title>Depth-based differentiation of microbial function through sediment-hosted aquifers and enrichment of novel symbionts in the deep terrestrial subsurface.</title>
        <authorList>
            <person name="Probst A.J."/>
            <person name="Ladd B."/>
            <person name="Jarett J.K."/>
            <person name="Geller-Mcgrath D.E."/>
            <person name="Sieber C.M.K."/>
            <person name="Emerson J.B."/>
            <person name="Anantharaman K."/>
            <person name="Thomas B.C."/>
            <person name="Malmstrom R."/>
            <person name="Stieglmeier M."/>
            <person name="Klingl A."/>
            <person name="Woyke T."/>
            <person name="Ryan C.M."/>
            <person name="Banfield J.F."/>
        </authorList>
    </citation>
    <scope>NUCLEOTIDE SEQUENCE [LARGE SCALE GENOMIC DNA]</scope>
</reference>
<dbReference type="AlphaFoldDB" id="A0A2H0VGM8"/>
<name>A0A2H0VGM8_9BACT</name>
<protein>
    <recommendedName>
        <fullName evidence="7">O-antigen ligase-related domain-containing protein</fullName>
    </recommendedName>
</protein>
<dbReference type="InterPro" id="IPR051533">
    <property type="entry name" value="WaaL-like"/>
</dbReference>
<comment type="subcellular location">
    <subcellularLocation>
        <location evidence="1">Membrane</location>
        <topology evidence="1">Multi-pass membrane protein</topology>
    </subcellularLocation>
</comment>
<feature type="transmembrane region" description="Helical" evidence="6">
    <location>
        <begin position="196"/>
        <end position="215"/>
    </location>
</feature>
<keyword evidence="5" id="KW-0802">TPR repeat</keyword>
<evidence type="ECO:0000256" key="1">
    <source>
        <dbReference type="ARBA" id="ARBA00004141"/>
    </source>
</evidence>
<feature type="transmembrane region" description="Helical" evidence="6">
    <location>
        <begin position="452"/>
        <end position="472"/>
    </location>
</feature>
<evidence type="ECO:0000259" key="7">
    <source>
        <dbReference type="Pfam" id="PF04932"/>
    </source>
</evidence>
<feature type="transmembrane region" description="Helical" evidence="6">
    <location>
        <begin position="397"/>
        <end position="417"/>
    </location>
</feature>
<keyword evidence="3 6" id="KW-1133">Transmembrane helix</keyword>
<organism evidence="8 9">
    <name type="scientific">Candidatus Colwellbacteria bacterium CG10_big_fil_rev_8_21_14_0_10_42_22</name>
    <dbReference type="NCBI Taxonomy" id="1974540"/>
    <lineage>
        <taxon>Bacteria</taxon>
        <taxon>Candidatus Colwelliibacteriota</taxon>
    </lineage>
</organism>
<evidence type="ECO:0000313" key="8">
    <source>
        <dbReference type="EMBL" id="PIR98246.1"/>
    </source>
</evidence>
<dbReference type="PANTHER" id="PTHR37422:SF13">
    <property type="entry name" value="LIPOPOLYSACCHARIDE BIOSYNTHESIS PROTEIN PA4999-RELATED"/>
    <property type="match status" value="1"/>
</dbReference>
<feature type="transmembrane region" description="Helical" evidence="6">
    <location>
        <begin position="221"/>
        <end position="240"/>
    </location>
</feature>
<feature type="transmembrane region" description="Helical" evidence="6">
    <location>
        <begin position="12"/>
        <end position="33"/>
    </location>
</feature>
<evidence type="ECO:0000313" key="9">
    <source>
        <dbReference type="Proteomes" id="UP000231466"/>
    </source>
</evidence>
<dbReference type="PANTHER" id="PTHR37422">
    <property type="entry name" value="TEICHURONIC ACID BIOSYNTHESIS PROTEIN TUAE"/>
    <property type="match status" value="1"/>
</dbReference>
<sequence>MTKTLSITKLAKLLLISLALTPLIVTQNTLFPFIFGKTLYLRLIVALFWMILTFLVFSKKGKNFLEKINFGLFKDYIFLSVFAYIGLAFVSTLTAPNITRAIFGTIERGEGYTNLVVLLALLIGTLLVFEKKDWLIFMALSVFTGLLVALDAVTMFIVTGWRPNGSFVGNPAFIATYLIFVIFAGLVILAYEDRRYWRYAVYLTMLFVIAGLAVANTRGSFVGIFAGIIVASIYLAKRAGKVKFRGVRMRNLSIEILILTAIFISIFGLTLRSPVWDRVPGFDRLSEISFEDSTVQSRLISAKISLNSIRPSNEGWGRTFFGWGPDNFNIAFNKYFDPSFQKYETLWFDRAHNRLIDVITMHGLFGLVAFMSIWFFVFRSAFKKIQENDEKLVARKILINTAVLFFATAYFVQNLFLFDQVSTFVPLFMFLGFVIYLNKSDKPTMFDSPRRILLIKYLFASFALLFITFFIYNSAIPAFQMKVFIQHLLAKDLTGVTVDIDRITLPYNYAQAEIRSKVFSFATANLNNPKASLLINKSIKLMEEVILNEPAEPRHLLEMSYFYESVGDLQNRLDYIKVGEEKLRTAIDLAPGRQDLYYNLAQNLISQGKLDEVKKTTRELIALEPNSMVGGLYETALLGPIDWNGEYQTNEKIEKLFLENEIPFRGKYLIFYRKIGERYLKYFYKEKNLIDFRKTLVRAIKIEELLLDIQSKQFEDRLILEIQDSDVDNLKNGLIKFDEFGFSGINL</sequence>
<dbReference type="Proteomes" id="UP000231466">
    <property type="component" value="Unassembled WGS sequence"/>
</dbReference>
<dbReference type="InterPro" id="IPR007016">
    <property type="entry name" value="O-antigen_ligase-rel_domated"/>
</dbReference>
<dbReference type="Gene3D" id="1.25.40.10">
    <property type="entry name" value="Tetratricopeptide repeat domain"/>
    <property type="match status" value="1"/>
</dbReference>
<accession>A0A2H0VGM8</accession>
<evidence type="ECO:0000256" key="3">
    <source>
        <dbReference type="ARBA" id="ARBA00022989"/>
    </source>
</evidence>
<gene>
    <name evidence="8" type="ORF">COT89_00875</name>
</gene>
<feature type="transmembrane region" description="Helical" evidence="6">
    <location>
        <begin position="252"/>
        <end position="271"/>
    </location>
</feature>
<evidence type="ECO:0000256" key="2">
    <source>
        <dbReference type="ARBA" id="ARBA00022692"/>
    </source>
</evidence>